<name>A0ABN9QJP7_9DINO</name>
<protein>
    <submittedName>
        <fullName evidence="1">Uncharacterized protein</fullName>
    </submittedName>
</protein>
<keyword evidence="2" id="KW-1185">Reference proteome</keyword>
<dbReference type="Proteomes" id="UP001189429">
    <property type="component" value="Unassembled WGS sequence"/>
</dbReference>
<accession>A0ABN9QJP7</accession>
<feature type="non-terminal residue" evidence="1">
    <location>
        <position position="1"/>
    </location>
</feature>
<dbReference type="EMBL" id="CAUYUJ010003677">
    <property type="protein sequence ID" value="CAK0806261.1"/>
    <property type="molecule type" value="Genomic_DNA"/>
</dbReference>
<comment type="caution">
    <text evidence="1">The sequence shown here is derived from an EMBL/GenBank/DDBJ whole genome shotgun (WGS) entry which is preliminary data.</text>
</comment>
<proteinExistence type="predicted"/>
<organism evidence="1 2">
    <name type="scientific">Prorocentrum cordatum</name>
    <dbReference type="NCBI Taxonomy" id="2364126"/>
    <lineage>
        <taxon>Eukaryota</taxon>
        <taxon>Sar</taxon>
        <taxon>Alveolata</taxon>
        <taxon>Dinophyceae</taxon>
        <taxon>Prorocentrales</taxon>
        <taxon>Prorocentraceae</taxon>
        <taxon>Prorocentrum</taxon>
    </lineage>
</organism>
<feature type="non-terminal residue" evidence="1">
    <location>
        <position position="85"/>
    </location>
</feature>
<reference evidence="1" key="1">
    <citation type="submission" date="2023-10" db="EMBL/GenBank/DDBJ databases">
        <authorList>
            <person name="Chen Y."/>
            <person name="Shah S."/>
            <person name="Dougan E. K."/>
            <person name="Thang M."/>
            <person name="Chan C."/>
        </authorList>
    </citation>
    <scope>NUCLEOTIDE SEQUENCE [LARGE SCALE GENOMIC DNA]</scope>
</reference>
<sequence length="85" mass="9168">ARLTMSDKTRLVVSSPGIGKELISSPTAVGIPVKLTGSAVDLGVDAAGAKWRSQKKFRMRLKRAKLRSNQTHSCADCMGATRLRK</sequence>
<evidence type="ECO:0000313" key="1">
    <source>
        <dbReference type="EMBL" id="CAK0806261.1"/>
    </source>
</evidence>
<gene>
    <name evidence="1" type="ORF">PCOR1329_LOCUS12564</name>
</gene>
<evidence type="ECO:0000313" key="2">
    <source>
        <dbReference type="Proteomes" id="UP001189429"/>
    </source>
</evidence>